<dbReference type="SUPFAM" id="SSF51735">
    <property type="entry name" value="NAD(P)-binding Rossmann-fold domains"/>
    <property type="match status" value="1"/>
</dbReference>
<reference evidence="10" key="1">
    <citation type="submission" date="2023-03" db="EMBL/GenBank/DDBJ databases">
        <authorList>
            <person name="Steffen K."/>
            <person name="Cardenas P."/>
        </authorList>
    </citation>
    <scope>NUCLEOTIDE SEQUENCE</scope>
</reference>
<dbReference type="HAMAP" id="MF_00150">
    <property type="entry name" value="ArgC_type1"/>
    <property type="match status" value="1"/>
</dbReference>
<feature type="region of interest" description="Disordered" evidence="8">
    <location>
        <begin position="1"/>
        <end position="42"/>
    </location>
</feature>
<dbReference type="Proteomes" id="UP001174909">
    <property type="component" value="Unassembled WGS sequence"/>
</dbReference>
<name>A0AA35WZH8_GEOBA</name>
<dbReference type="CDD" id="cd17895">
    <property type="entry name" value="AGPR_1_N"/>
    <property type="match status" value="1"/>
</dbReference>
<dbReference type="InterPro" id="IPR058924">
    <property type="entry name" value="AGPR_dimerisation_dom"/>
</dbReference>
<evidence type="ECO:0000259" key="9">
    <source>
        <dbReference type="SMART" id="SM00859"/>
    </source>
</evidence>
<dbReference type="InterPro" id="IPR000706">
    <property type="entry name" value="AGPR_type-1"/>
</dbReference>
<dbReference type="PANTHER" id="PTHR32338">
    <property type="entry name" value="N-ACETYL-GAMMA-GLUTAMYL-PHOSPHATE REDUCTASE, CHLOROPLASTIC-RELATED-RELATED"/>
    <property type="match status" value="1"/>
</dbReference>
<gene>
    <name evidence="10" type="ORF">GBAR_LOCUS21527</name>
</gene>
<dbReference type="InterPro" id="IPR000534">
    <property type="entry name" value="Semialdehyde_DH_NAD-bd"/>
</dbReference>
<comment type="pathway">
    <text evidence="1">Amino-acid biosynthesis; L-arginine biosynthesis; N(2)-acetyl-L-ornithine from L-glutamate: step 3/4.</text>
</comment>
<feature type="non-terminal residue" evidence="10">
    <location>
        <position position="1"/>
    </location>
</feature>
<dbReference type="InterPro" id="IPR036291">
    <property type="entry name" value="NAD(P)-bd_dom_sf"/>
</dbReference>
<accession>A0AA35WZH8</accession>
<feature type="domain" description="Semialdehyde dehydrogenase NAD-binding" evidence="9">
    <location>
        <begin position="85"/>
        <end position="219"/>
    </location>
</feature>
<dbReference type="Gene3D" id="3.30.360.10">
    <property type="entry name" value="Dihydrodipicolinate Reductase, domain 2"/>
    <property type="match status" value="1"/>
</dbReference>
<dbReference type="InterPro" id="IPR050085">
    <property type="entry name" value="AGPR"/>
</dbReference>
<dbReference type="Pfam" id="PF22698">
    <property type="entry name" value="Semialdhyde_dhC_1"/>
    <property type="match status" value="1"/>
</dbReference>
<evidence type="ECO:0000313" key="11">
    <source>
        <dbReference type="Proteomes" id="UP001174909"/>
    </source>
</evidence>
<proteinExistence type="inferred from homology"/>
<dbReference type="Gene3D" id="3.40.50.720">
    <property type="entry name" value="NAD(P)-binding Rossmann-like Domain"/>
    <property type="match status" value="1"/>
</dbReference>
<dbReference type="GO" id="GO:0051287">
    <property type="term" value="F:NAD binding"/>
    <property type="evidence" value="ECO:0007669"/>
    <property type="project" value="InterPro"/>
</dbReference>
<dbReference type="GO" id="GO:0070401">
    <property type="term" value="F:NADP+ binding"/>
    <property type="evidence" value="ECO:0007669"/>
    <property type="project" value="InterPro"/>
</dbReference>
<dbReference type="AlphaFoldDB" id="A0AA35WZH8"/>
<dbReference type="GO" id="GO:0003942">
    <property type="term" value="F:N-acetyl-gamma-glutamyl-phosphate reductase activity"/>
    <property type="evidence" value="ECO:0007669"/>
    <property type="project" value="UniProtKB-EC"/>
</dbReference>
<dbReference type="SUPFAM" id="SSF55347">
    <property type="entry name" value="Glyceraldehyde-3-phosphate dehydrogenase-like, C-terminal domain"/>
    <property type="match status" value="1"/>
</dbReference>
<evidence type="ECO:0000256" key="5">
    <source>
        <dbReference type="ARBA" id="ARBA00022857"/>
    </source>
</evidence>
<dbReference type="Pfam" id="PF01118">
    <property type="entry name" value="Semialdhyde_dh"/>
    <property type="match status" value="1"/>
</dbReference>
<evidence type="ECO:0000313" key="10">
    <source>
        <dbReference type="EMBL" id="CAI8038604.1"/>
    </source>
</evidence>
<dbReference type="NCBIfam" id="TIGR01850">
    <property type="entry name" value="argC"/>
    <property type="match status" value="1"/>
</dbReference>
<evidence type="ECO:0000256" key="4">
    <source>
        <dbReference type="ARBA" id="ARBA00022605"/>
    </source>
</evidence>
<evidence type="ECO:0000256" key="8">
    <source>
        <dbReference type="SAM" id="MobiDB-lite"/>
    </source>
</evidence>
<protein>
    <recommendedName>
        <fullName evidence="2">N-acetyl-gamma-glutamyl-phosphate reductase</fullName>
        <ecNumber evidence="2">1.2.1.38</ecNumber>
    </recommendedName>
</protein>
<comment type="caution">
    <text evidence="10">The sequence shown here is derived from an EMBL/GenBank/DDBJ whole genome shotgun (WGS) entry which is preliminary data.</text>
</comment>
<dbReference type="FunFam" id="3.30.360.10:FF:000014">
    <property type="entry name" value="N-acetyl-gamma-glutamyl-phosphate reductase"/>
    <property type="match status" value="1"/>
</dbReference>
<sequence>GTPGLQGAASPLRGVRRELRLPISRRGSHPASCRRRRGSGTRRCCPRCRRYRPAGQPITRAAPTTPGIAYPCPAHPGRQGAPTVKVGIINVTGYAGCELVRILRHHPEVEIASVTGRSAAGQSLGEVFPHLDNMDLDITADLCADLDLVFSALPHKASAEACIPLLEQGVKVVDISADFRLKQADVYREWYGVDHPDPTYLEEAVYGLTELNRDAVADARLVANPGCYPSSAILALAPAIQNGLIGSDIIVDSKSGVSGAGRTLSMTTHFSEVNENVMAYSVNGHRHLPEISQELDSIAGDPVNLTFLTHLIPMTRGILSSCYAPLRSDLAQDPDASERVRRVYQEFYADDAFVRVTDAPPQTKQTLGNNYCLVHPVVDSRTNRLIVISCLDNLVKGAAGQAVQNMNLMCGFPEEMSLEALAVYP</sequence>
<organism evidence="10 11">
    <name type="scientific">Geodia barretti</name>
    <name type="common">Barrett's horny sponge</name>
    <dbReference type="NCBI Taxonomy" id="519541"/>
    <lineage>
        <taxon>Eukaryota</taxon>
        <taxon>Metazoa</taxon>
        <taxon>Porifera</taxon>
        <taxon>Demospongiae</taxon>
        <taxon>Heteroscleromorpha</taxon>
        <taxon>Tetractinellida</taxon>
        <taxon>Astrophorina</taxon>
        <taxon>Geodiidae</taxon>
        <taxon>Geodia</taxon>
    </lineage>
</organism>
<feature type="compositionally biased region" description="Basic residues" evidence="8">
    <location>
        <begin position="26"/>
        <end position="42"/>
    </location>
</feature>
<keyword evidence="3" id="KW-0055">Arginine biosynthesis</keyword>
<evidence type="ECO:0000256" key="3">
    <source>
        <dbReference type="ARBA" id="ARBA00022571"/>
    </source>
</evidence>
<keyword evidence="4" id="KW-0028">Amino-acid biosynthesis</keyword>
<keyword evidence="11" id="KW-1185">Reference proteome</keyword>
<evidence type="ECO:0000256" key="6">
    <source>
        <dbReference type="ARBA" id="ARBA00023002"/>
    </source>
</evidence>
<dbReference type="GO" id="GO:0006526">
    <property type="term" value="P:L-arginine biosynthetic process"/>
    <property type="evidence" value="ECO:0007669"/>
    <property type="project" value="UniProtKB-KW"/>
</dbReference>
<dbReference type="CDD" id="cd23934">
    <property type="entry name" value="AGPR_1_C"/>
    <property type="match status" value="1"/>
</dbReference>
<dbReference type="PANTHER" id="PTHR32338:SF10">
    <property type="entry name" value="N-ACETYL-GAMMA-GLUTAMYL-PHOSPHATE REDUCTASE, CHLOROPLASTIC-RELATED"/>
    <property type="match status" value="1"/>
</dbReference>
<evidence type="ECO:0000256" key="2">
    <source>
        <dbReference type="ARBA" id="ARBA00013072"/>
    </source>
</evidence>
<evidence type="ECO:0000256" key="1">
    <source>
        <dbReference type="ARBA" id="ARBA00004862"/>
    </source>
</evidence>
<comment type="catalytic activity">
    <reaction evidence="7">
        <text>N-acetyl-L-glutamate 5-semialdehyde + phosphate + NADP(+) = N-acetyl-L-glutamyl 5-phosphate + NADPH + H(+)</text>
        <dbReference type="Rhea" id="RHEA:21588"/>
        <dbReference type="ChEBI" id="CHEBI:15378"/>
        <dbReference type="ChEBI" id="CHEBI:29123"/>
        <dbReference type="ChEBI" id="CHEBI:43474"/>
        <dbReference type="ChEBI" id="CHEBI:57783"/>
        <dbReference type="ChEBI" id="CHEBI:57936"/>
        <dbReference type="ChEBI" id="CHEBI:58349"/>
        <dbReference type="EC" id="1.2.1.38"/>
    </reaction>
</comment>
<keyword evidence="5" id="KW-0521">NADP</keyword>
<dbReference type="EMBL" id="CASHTH010003003">
    <property type="protein sequence ID" value="CAI8038604.1"/>
    <property type="molecule type" value="Genomic_DNA"/>
</dbReference>
<dbReference type="EC" id="1.2.1.38" evidence="2"/>
<evidence type="ECO:0000256" key="7">
    <source>
        <dbReference type="ARBA" id="ARBA00050557"/>
    </source>
</evidence>
<dbReference type="SMART" id="SM00859">
    <property type="entry name" value="Semialdhyde_dh"/>
    <property type="match status" value="1"/>
</dbReference>
<keyword evidence="6" id="KW-0560">Oxidoreductase</keyword>